<dbReference type="AlphaFoldDB" id="A0A561E0V9"/>
<dbReference type="InterPro" id="IPR039420">
    <property type="entry name" value="WalR-like"/>
</dbReference>
<dbReference type="RefSeq" id="WP_145229711.1">
    <property type="nucleotide sequence ID" value="NZ_VIVQ01000003.1"/>
</dbReference>
<dbReference type="InterPro" id="IPR001789">
    <property type="entry name" value="Sig_transdc_resp-reg_receiver"/>
</dbReference>
<evidence type="ECO:0000256" key="2">
    <source>
        <dbReference type="PROSITE-ProRule" id="PRU00169"/>
    </source>
</evidence>
<dbReference type="GO" id="GO:0003677">
    <property type="term" value="F:DNA binding"/>
    <property type="evidence" value="ECO:0007669"/>
    <property type="project" value="UniProtKB-KW"/>
</dbReference>
<dbReference type="PANTHER" id="PTHR43214">
    <property type="entry name" value="TWO-COMPONENT RESPONSE REGULATOR"/>
    <property type="match status" value="1"/>
</dbReference>
<evidence type="ECO:0000313" key="5">
    <source>
        <dbReference type="Proteomes" id="UP000318297"/>
    </source>
</evidence>
<dbReference type="GO" id="GO:0006355">
    <property type="term" value="P:regulation of DNA-templated transcription"/>
    <property type="evidence" value="ECO:0007669"/>
    <property type="project" value="InterPro"/>
</dbReference>
<dbReference type="SUPFAM" id="SSF52172">
    <property type="entry name" value="CheY-like"/>
    <property type="match status" value="1"/>
</dbReference>
<dbReference type="OrthoDB" id="3771852at2"/>
<gene>
    <name evidence="4" type="ORF">BKA23_2920</name>
</gene>
<dbReference type="Pfam" id="PF00072">
    <property type="entry name" value="Response_reg"/>
    <property type="match status" value="1"/>
</dbReference>
<keyword evidence="1" id="KW-0238">DNA-binding</keyword>
<feature type="modified residue" description="4-aspartylphosphate" evidence="2">
    <location>
        <position position="65"/>
    </location>
</feature>
<protein>
    <submittedName>
        <fullName evidence="4">LuxR family two component transcriptional regulator</fullName>
    </submittedName>
</protein>
<dbReference type="EMBL" id="VIVQ01000003">
    <property type="protein sequence ID" value="TWE09220.1"/>
    <property type="molecule type" value="Genomic_DNA"/>
</dbReference>
<name>A0A561E0V9_9MICO</name>
<dbReference type="SUPFAM" id="SSF46894">
    <property type="entry name" value="C-terminal effector domain of the bipartite response regulators"/>
    <property type="match status" value="1"/>
</dbReference>
<feature type="domain" description="Response regulatory" evidence="3">
    <location>
        <begin position="15"/>
        <end position="129"/>
    </location>
</feature>
<reference evidence="4 5" key="1">
    <citation type="submission" date="2019-06" db="EMBL/GenBank/DDBJ databases">
        <title>Sequencing the genomes of 1000 actinobacteria strains.</title>
        <authorList>
            <person name="Klenk H.-P."/>
        </authorList>
    </citation>
    <scope>NUCLEOTIDE SEQUENCE [LARGE SCALE GENOMIC DNA]</scope>
    <source>
        <strain evidence="4 5">DSM 19560</strain>
    </source>
</reference>
<organism evidence="4 5">
    <name type="scientific">Rudaeicoccus suwonensis</name>
    <dbReference type="NCBI Taxonomy" id="657409"/>
    <lineage>
        <taxon>Bacteria</taxon>
        <taxon>Bacillati</taxon>
        <taxon>Actinomycetota</taxon>
        <taxon>Actinomycetes</taxon>
        <taxon>Micrococcales</taxon>
        <taxon>Dermacoccaceae</taxon>
        <taxon>Rudaeicoccus</taxon>
    </lineage>
</organism>
<dbReference type="PROSITE" id="PS50110">
    <property type="entry name" value="RESPONSE_REGULATORY"/>
    <property type="match status" value="1"/>
</dbReference>
<dbReference type="Proteomes" id="UP000318297">
    <property type="component" value="Unassembled WGS sequence"/>
</dbReference>
<proteinExistence type="predicted"/>
<comment type="caution">
    <text evidence="4">The sequence shown here is derived from an EMBL/GenBank/DDBJ whole genome shotgun (WGS) entry which is preliminary data.</text>
</comment>
<dbReference type="Gene3D" id="3.40.50.2300">
    <property type="match status" value="1"/>
</dbReference>
<evidence type="ECO:0000313" key="4">
    <source>
        <dbReference type="EMBL" id="TWE09220.1"/>
    </source>
</evidence>
<dbReference type="SMART" id="SM00448">
    <property type="entry name" value="REC"/>
    <property type="match status" value="1"/>
</dbReference>
<dbReference type="PANTHER" id="PTHR43214:SF43">
    <property type="entry name" value="TWO-COMPONENT RESPONSE REGULATOR"/>
    <property type="match status" value="1"/>
</dbReference>
<accession>A0A561E0V9</accession>
<dbReference type="InterPro" id="IPR011006">
    <property type="entry name" value="CheY-like_superfamily"/>
</dbReference>
<keyword evidence="2" id="KW-0597">Phosphoprotein</keyword>
<evidence type="ECO:0000259" key="3">
    <source>
        <dbReference type="PROSITE" id="PS50110"/>
    </source>
</evidence>
<evidence type="ECO:0000256" key="1">
    <source>
        <dbReference type="ARBA" id="ARBA00023125"/>
    </source>
</evidence>
<dbReference type="InterPro" id="IPR016032">
    <property type="entry name" value="Sig_transdc_resp-reg_C-effctor"/>
</dbReference>
<sequence>MVMQTFSASADTTLRVWAVDDHRVVLRGIVGTIHDAGANVVIERQASSLREFDFVAGAPDVLLLDIDLSDGSRAEDNVTMAVSHDVPVLLFTAETRPVQMRALIAAGAGGLVLKADPPELLIDALQCVAAGQLAPTSHLADALLNDPHLMATLTTREVDVLQALAAGVPKKAIGHAVPGKLSVHTVDTYFQRIAARYAALGRPVNNIYGSLREAIRDGYLDL</sequence>
<keyword evidence="5" id="KW-1185">Reference proteome</keyword>
<dbReference type="GO" id="GO:0000160">
    <property type="term" value="P:phosphorelay signal transduction system"/>
    <property type="evidence" value="ECO:0007669"/>
    <property type="project" value="InterPro"/>
</dbReference>